<evidence type="ECO:0000256" key="1">
    <source>
        <dbReference type="SAM" id="MobiDB-lite"/>
    </source>
</evidence>
<keyword evidence="2" id="KW-1133">Transmembrane helix</keyword>
<keyword evidence="4" id="KW-1185">Reference proteome</keyword>
<feature type="region of interest" description="Disordered" evidence="1">
    <location>
        <begin position="1"/>
        <end position="31"/>
    </location>
</feature>
<keyword evidence="2" id="KW-0812">Transmembrane</keyword>
<organism evidence="3">
    <name type="scientific">Oryza meridionalis</name>
    <dbReference type="NCBI Taxonomy" id="40149"/>
    <lineage>
        <taxon>Eukaryota</taxon>
        <taxon>Viridiplantae</taxon>
        <taxon>Streptophyta</taxon>
        <taxon>Embryophyta</taxon>
        <taxon>Tracheophyta</taxon>
        <taxon>Spermatophyta</taxon>
        <taxon>Magnoliopsida</taxon>
        <taxon>Liliopsida</taxon>
        <taxon>Poales</taxon>
        <taxon>Poaceae</taxon>
        <taxon>BOP clade</taxon>
        <taxon>Oryzoideae</taxon>
        <taxon>Oryzeae</taxon>
        <taxon>Oryzinae</taxon>
        <taxon>Oryza</taxon>
    </lineage>
</organism>
<accession>A0A0E0FAW7</accession>
<feature type="transmembrane region" description="Helical" evidence="2">
    <location>
        <begin position="104"/>
        <end position="130"/>
    </location>
</feature>
<dbReference type="Gramene" id="OMERI12G05100.1">
    <property type="protein sequence ID" value="OMERI12G05100.1"/>
    <property type="gene ID" value="OMERI12G05100"/>
</dbReference>
<dbReference type="AlphaFoldDB" id="A0A0E0FAW7"/>
<reference evidence="3" key="1">
    <citation type="submission" date="2015-04" db="UniProtKB">
        <authorList>
            <consortium name="EnsemblPlants"/>
        </authorList>
    </citation>
    <scope>IDENTIFICATION</scope>
</reference>
<protein>
    <submittedName>
        <fullName evidence="3">Uncharacterized protein</fullName>
    </submittedName>
</protein>
<feature type="transmembrane region" description="Helical" evidence="2">
    <location>
        <begin position="53"/>
        <end position="74"/>
    </location>
</feature>
<keyword evidence="2" id="KW-0472">Membrane</keyword>
<dbReference type="Proteomes" id="UP000008021">
    <property type="component" value="Chromosome 12"/>
</dbReference>
<evidence type="ECO:0000256" key="2">
    <source>
        <dbReference type="SAM" id="Phobius"/>
    </source>
</evidence>
<proteinExistence type="predicted"/>
<name>A0A0E0FAW7_9ORYZ</name>
<evidence type="ECO:0000313" key="3">
    <source>
        <dbReference type="EnsemblPlants" id="OMERI12G05100.1"/>
    </source>
</evidence>
<dbReference type="EnsemblPlants" id="OMERI12G05100.1">
    <property type="protein sequence ID" value="OMERI12G05100.1"/>
    <property type="gene ID" value="OMERI12G05100"/>
</dbReference>
<reference evidence="3" key="2">
    <citation type="submission" date="2018-05" db="EMBL/GenBank/DDBJ databases">
        <title>OmerRS3 (Oryza meridionalis Reference Sequence Version 3).</title>
        <authorList>
            <person name="Zhang J."/>
            <person name="Kudrna D."/>
            <person name="Lee S."/>
            <person name="Talag J."/>
            <person name="Welchert J."/>
            <person name="Wing R.A."/>
        </authorList>
    </citation>
    <scope>NUCLEOTIDE SEQUENCE [LARGE SCALE GENOMIC DNA]</scope>
    <source>
        <strain evidence="3">cv. OR44</strain>
    </source>
</reference>
<sequence>MTLPDHPQQPLQRQPPPSSTPSLPSTSSRDDNDDVRRLFLHELLNWSVLDQDGMYYTFFILFIYVLWSISVMSLKSDYKHMEFASSILHVIGGLPTASDDRAALLALVITVVAAPFDLLVSLTMVMYASINASLDLHM</sequence>
<dbReference type="HOGENOM" id="CLU_1858421_0_0_1"/>
<evidence type="ECO:0000313" key="4">
    <source>
        <dbReference type="Proteomes" id="UP000008021"/>
    </source>
</evidence>